<organism evidence="4 6">
    <name type="scientific">Bursaphelenchus xylophilus</name>
    <name type="common">Pinewood nematode worm</name>
    <name type="synonym">Aphelenchoides xylophilus</name>
    <dbReference type="NCBI Taxonomy" id="6326"/>
    <lineage>
        <taxon>Eukaryota</taxon>
        <taxon>Metazoa</taxon>
        <taxon>Ecdysozoa</taxon>
        <taxon>Nematoda</taxon>
        <taxon>Chromadorea</taxon>
        <taxon>Rhabditida</taxon>
        <taxon>Tylenchina</taxon>
        <taxon>Tylenchomorpha</taxon>
        <taxon>Aphelenchoidea</taxon>
        <taxon>Aphelenchoididae</taxon>
        <taxon>Bursaphelenchus</taxon>
    </lineage>
</organism>
<feature type="chain" id="PRO_5035359189" evidence="1">
    <location>
        <begin position="22"/>
        <end position="76"/>
    </location>
</feature>
<dbReference type="AlphaFoldDB" id="A0A1I7RMQ2"/>
<evidence type="ECO:0000256" key="1">
    <source>
        <dbReference type="SAM" id="SignalP"/>
    </source>
</evidence>
<feature type="signal peptide" evidence="1">
    <location>
        <begin position="1"/>
        <end position="21"/>
    </location>
</feature>
<dbReference type="Proteomes" id="UP000582659">
    <property type="component" value="Unassembled WGS sequence"/>
</dbReference>
<evidence type="ECO:0000313" key="3">
    <source>
        <dbReference type="EMBL" id="CAG9125590.1"/>
    </source>
</evidence>
<protein>
    <submittedName>
        <fullName evidence="2">(pine wood nematode) hypothetical protein</fullName>
    </submittedName>
</protein>
<keyword evidence="1" id="KW-0732">Signal</keyword>
<evidence type="ECO:0000313" key="2">
    <source>
        <dbReference type="EMBL" id="CAD5232723.1"/>
    </source>
</evidence>
<proteinExistence type="predicted"/>
<name>A0A1I7RMQ2_BURXY</name>
<dbReference type="EMBL" id="CAJFDI010000005">
    <property type="protein sequence ID" value="CAD5232723.1"/>
    <property type="molecule type" value="Genomic_DNA"/>
</dbReference>
<dbReference type="WBParaSite" id="BXY_0198700.1">
    <property type="protein sequence ID" value="BXY_0198700.1"/>
    <property type="gene ID" value="BXY_0198700"/>
</dbReference>
<evidence type="ECO:0000313" key="4">
    <source>
        <dbReference type="Proteomes" id="UP000095284"/>
    </source>
</evidence>
<dbReference type="EMBL" id="CAJFCV020000005">
    <property type="protein sequence ID" value="CAG9125590.1"/>
    <property type="molecule type" value="Genomic_DNA"/>
</dbReference>
<keyword evidence="5" id="KW-1185">Reference proteome</keyword>
<dbReference type="Proteomes" id="UP000659654">
    <property type="component" value="Unassembled WGS sequence"/>
</dbReference>
<reference evidence="6" key="1">
    <citation type="submission" date="2016-11" db="UniProtKB">
        <authorList>
            <consortium name="WormBaseParasite"/>
        </authorList>
    </citation>
    <scope>IDENTIFICATION</scope>
</reference>
<evidence type="ECO:0000313" key="6">
    <source>
        <dbReference type="WBParaSite" id="BXY_0198700.1"/>
    </source>
</evidence>
<accession>A0A1I7RMQ2</accession>
<sequence>MNTSLFLQVLLFSLISTAMWAHPVDDFPTPPTPGPTPPTTQKAIYIGGGRRSEPGFGGYKVKDFSAFKKFKKNLAN</sequence>
<reference evidence="3" key="2">
    <citation type="submission" date="2020-08" db="EMBL/GenBank/DDBJ databases">
        <authorList>
            <person name="Kikuchi T."/>
        </authorList>
    </citation>
    <scope>NUCLEOTIDE SEQUENCE</scope>
    <source>
        <strain evidence="2">Ka4C1</strain>
    </source>
</reference>
<dbReference type="Proteomes" id="UP000095284">
    <property type="component" value="Unplaced"/>
</dbReference>
<gene>
    <name evidence="2" type="ORF">BXYJ_LOCUS12814</name>
</gene>
<evidence type="ECO:0000313" key="5">
    <source>
        <dbReference type="Proteomes" id="UP000659654"/>
    </source>
</evidence>